<dbReference type="Pfam" id="PF01323">
    <property type="entry name" value="DSBA"/>
    <property type="match status" value="1"/>
</dbReference>
<dbReference type="PANTHER" id="PTHR13887">
    <property type="entry name" value="GLUTATHIONE S-TRANSFERASE KAPPA"/>
    <property type="match status" value="1"/>
</dbReference>
<evidence type="ECO:0000256" key="1">
    <source>
        <dbReference type="ARBA" id="ARBA00022729"/>
    </source>
</evidence>
<evidence type="ECO:0000313" key="8">
    <source>
        <dbReference type="Proteomes" id="UP001597102"/>
    </source>
</evidence>
<dbReference type="PROSITE" id="PS51352">
    <property type="entry name" value="THIOREDOXIN_2"/>
    <property type="match status" value="1"/>
</dbReference>
<feature type="signal peptide" evidence="5">
    <location>
        <begin position="1"/>
        <end position="23"/>
    </location>
</feature>
<keyword evidence="2" id="KW-0560">Oxidoreductase</keyword>
<keyword evidence="3" id="KW-1015">Disulfide bond</keyword>
<dbReference type="InterPro" id="IPR001853">
    <property type="entry name" value="DSBA-like_thioredoxin_dom"/>
</dbReference>
<evidence type="ECO:0000256" key="4">
    <source>
        <dbReference type="ARBA" id="ARBA00023284"/>
    </source>
</evidence>
<dbReference type="SUPFAM" id="SSF52833">
    <property type="entry name" value="Thioredoxin-like"/>
    <property type="match status" value="1"/>
</dbReference>
<sequence>MRKLPAILLLSVLLGCAGIVAFAAGGSGGRLQEAVSEHADEIYRGEDPIVGDGDVPVVLFTDFNCPDCRRAEPAIDRLVAEKDGVRLIVKQLPILGRDSEIAARIALAADAQGQYWPLHKALFEARGRITQNRALRIAEDVGLDMDKLKADANGDEVSATLAKNFLVADALDVPGVPFMLVGDRRVLESDDLYGDLAAAVDEVRAEGCAAAC</sequence>
<dbReference type="PROSITE" id="PS51257">
    <property type="entry name" value="PROKAR_LIPOPROTEIN"/>
    <property type="match status" value="1"/>
</dbReference>
<proteinExistence type="predicted"/>
<feature type="domain" description="Thioredoxin" evidence="6">
    <location>
        <begin position="13"/>
        <end position="205"/>
    </location>
</feature>
<dbReference type="InterPro" id="IPR013766">
    <property type="entry name" value="Thioredoxin_domain"/>
</dbReference>
<gene>
    <name evidence="7" type="ORF">ACFQ2F_10905</name>
</gene>
<evidence type="ECO:0000256" key="5">
    <source>
        <dbReference type="SAM" id="SignalP"/>
    </source>
</evidence>
<keyword evidence="8" id="KW-1185">Reference proteome</keyword>
<dbReference type="PANTHER" id="PTHR13887:SF14">
    <property type="entry name" value="DISULFIDE BOND FORMATION PROTEIN D"/>
    <property type="match status" value="1"/>
</dbReference>
<keyword evidence="4" id="KW-0676">Redox-active center</keyword>
<keyword evidence="1 5" id="KW-0732">Signal</keyword>
<evidence type="ECO:0000259" key="6">
    <source>
        <dbReference type="PROSITE" id="PS51352"/>
    </source>
</evidence>
<dbReference type="EMBL" id="JBHTJO010000001">
    <property type="protein sequence ID" value="MFD0987603.1"/>
    <property type="molecule type" value="Genomic_DNA"/>
</dbReference>
<protein>
    <submittedName>
        <fullName evidence="7">DsbA family protein</fullName>
    </submittedName>
</protein>
<evidence type="ECO:0000256" key="2">
    <source>
        <dbReference type="ARBA" id="ARBA00023002"/>
    </source>
</evidence>
<evidence type="ECO:0000256" key="3">
    <source>
        <dbReference type="ARBA" id="ARBA00023157"/>
    </source>
</evidence>
<dbReference type="InterPro" id="IPR036249">
    <property type="entry name" value="Thioredoxin-like_sf"/>
</dbReference>
<name>A0ABW3JCT8_9HYPH</name>
<evidence type="ECO:0000313" key="7">
    <source>
        <dbReference type="EMBL" id="MFD0987603.1"/>
    </source>
</evidence>
<feature type="chain" id="PRO_5046400617" evidence="5">
    <location>
        <begin position="24"/>
        <end position="212"/>
    </location>
</feature>
<accession>A0ABW3JCT8</accession>
<dbReference type="Proteomes" id="UP001597102">
    <property type="component" value="Unassembled WGS sequence"/>
</dbReference>
<dbReference type="Gene3D" id="3.40.30.10">
    <property type="entry name" value="Glutaredoxin"/>
    <property type="match status" value="1"/>
</dbReference>
<organism evidence="7 8">
    <name type="scientific">Methyloligella solikamskensis</name>
    <dbReference type="NCBI Taxonomy" id="1177756"/>
    <lineage>
        <taxon>Bacteria</taxon>
        <taxon>Pseudomonadati</taxon>
        <taxon>Pseudomonadota</taxon>
        <taxon>Alphaproteobacteria</taxon>
        <taxon>Hyphomicrobiales</taxon>
        <taxon>Hyphomicrobiaceae</taxon>
        <taxon>Methyloligella</taxon>
    </lineage>
</organism>
<comment type="caution">
    <text evidence="7">The sequence shown here is derived from an EMBL/GenBank/DDBJ whole genome shotgun (WGS) entry which is preliminary data.</text>
</comment>
<dbReference type="RefSeq" id="WP_379089750.1">
    <property type="nucleotide sequence ID" value="NZ_JBHTJO010000001.1"/>
</dbReference>
<reference evidence="8" key="1">
    <citation type="journal article" date="2019" name="Int. J. Syst. Evol. Microbiol.">
        <title>The Global Catalogue of Microorganisms (GCM) 10K type strain sequencing project: providing services to taxonomists for standard genome sequencing and annotation.</title>
        <authorList>
            <consortium name="The Broad Institute Genomics Platform"/>
            <consortium name="The Broad Institute Genome Sequencing Center for Infectious Disease"/>
            <person name="Wu L."/>
            <person name="Ma J."/>
        </authorList>
    </citation>
    <scope>NUCLEOTIDE SEQUENCE [LARGE SCALE GENOMIC DNA]</scope>
    <source>
        <strain evidence="8">CCUG 61697</strain>
    </source>
</reference>